<dbReference type="Pfam" id="PF07715">
    <property type="entry name" value="Plug"/>
    <property type="match status" value="1"/>
</dbReference>
<dbReference type="InterPro" id="IPR012910">
    <property type="entry name" value="Plug_dom"/>
</dbReference>
<keyword evidence="3 7" id="KW-1134">Transmembrane beta strand</keyword>
<comment type="similarity">
    <text evidence="7">Belongs to the TonB-dependent receptor family.</text>
</comment>
<evidence type="ECO:0000256" key="8">
    <source>
        <dbReference type="SAM" id="SignalP"/>
    </source>
</evidence>
<gene>
    <name evidence="10" type="ORF">SAMN04488055_2067</name>
</gene>
<dbReference type="AlphaFoldDB" id="A0A1N6F7T9"/>
<keyword evidence="8" id="KW-0732">Signal</keyword>
<accession>A0A1N6F7T9</accession>
<dbReference type="OrthoDB" id="9768177at2"/>
<organism evidence="10 11">
    <name type="scientific">Chitinophaga niabensis</name>
    <dbReference type="NCBI Taxonomy" id="536979"/>
    <lineage>
        <taxon>Bacteria</taxon>
        <taxon>Pseudomonadati</taxon>
        <taxon>Bacteroidota</taxon>
        <taxon>Chitinophagia</taxon>
        <taxon>Chitinophagales</taxon>
        <taxon>Chitinophagaceae</taxon>
        <taxon>Chitinophaga</taxon>
    </lineage>
</organism>
<dbReference type="InterPro" id="IPR036942">
    <property type="entry name" value="Beta-barrel_TonB_sf"/>
</dbReference>
<comment type="subcellular location">
    <subcellularLocation>
        <location evidence="1 7">Cell outer membrane</location>
        <topology evidence="1 7">Multi-pass membrane protein</topology>
    </subcellularLocation>
</comment>
<dbReference type="RefSeq" id="WP_084185497.1">
    <property type="nucleotide sequence ID" value="NZ_FSRA01000001.1"/>
</dbReference>
<name>A0A1N6F7T9_9BACT</name>
<dbReference type="NCBIfam" id="TIGR04056">
    <property type="entry name" value="OMP_RagA_SusC"/>
    <property type="match status" value="1"/>
</dbReference>
<keyword evidence="6 7" id="KW-0998">Cell outer membrane</keyword>
<dbReference type="PROSITE" id="PS52016">
    <property type="entry name" value="TONB_DEPENDENT_REC_3"/>
    <property type="match status" value="1"/>
</dbReference>
<reference evidence="10 11" key="1">
    <citation type="submission" date="2016-11" db="EMBL/GenBank/DDBJ databases">
        <authorList>
            <person name="Jaros S."/>
            <person name="Januszkiewicz K."/>
            <person name="Wedrychowicz H."/>
        </authorList>
    </citation>
    <scope>NUCLEOTIDE SEQUENCE [LARGE SCALE GENOMIC DNA]</scope>
    <source>
        <strain evidence="10 11">DSM 24787</strain>
    </source>
</reference>
<dbReference type="Gene3D" id="2.60.40.1120">
    <property type="entry name" value="Carboxypeptidase-like, regulatory domain"/>
    <property type="match status" value="1"/>
</dbReference>
<evidence type="ECO:0000259" key="9">
    <source>
        <dbReference type="Pfam" id="PF07715"/>
    </source>
</evidence>
<dbReference type="Gene3D" id="2.40.170.20">
    <property type="entry name" value="TonB-dependent receptor, beta-barrel domain"/>
    <property type="match status" value="1"/>
</dbReference>
<sequence length="1036" mass="113743">MRKLFIIALLLGAHALHAQSDTTTRPVGGTVKSGKDGTLLPFVTVKVKGSNRGTITDENGNFKLLVKPTDTLILTAVGFRKLESPAGKLALLTLTLPEDTRTFNEVMVVGYGNERKRNITGAISTISAKEITKASDLSFDNAIIGKAAGVNIISSSGIPGSATAITIRGLSTLNPDGSQPLIVIDGIPVYGSGRDLNNRNFNASTTAPGTIGGASVSDSYTPPQAFENNPLSALNPADIESIEILKDAYATAIYGSRAAAGVILVTTKKGKKGMQSFNIRSATGAIQPIGKYKLLNGPEYNNIYTRYYKQLGSNEVFNAQDNTDWQDAVTRTAISQQLDASMSAGSEKAQYYISGSYTSQPSYIINNDYKRYNGRMNISYQASKAIQVGVSMSMNYTENSAMNAAAIYRAALQKAPNLPIYNADGSYAFGKGANPYGDQDANPVADALLNTNMLKTSEALGNAFLQYKPIDWLTLRSEFGTQLTNGDAYSRRVKRPSGYGDDAVQTNTQYRKIVTNNTASFLKMINRHYINAVAGQSFEQSTESNTGIGGYGFFNDEILSIAAARNKYIKGALKQQWALASYFARLNYEFDNKYLAGVTYRLDGSSRFSRNRRYIGFPSFSAGWRLSEEGFLKDRKWLDDLKLRGSIGFTGNNSGSYYGSQGQYQLNSDNLSYAGTPILQMQQPDNPNLKWERTRSVDLGLDASLLNNTVNVTLDYYHRRVKDMILTSAIPRYQGWSAQQQNIGDMMNEGLELTVRAELLRRKQFSWSTNFNISWNRNKILKLNFVGEEVGLANEAYKYLKEGQAAGQFFLYDWQGVDGMSGNPAWGDGKGNTTFVPPASLFSTVEDVNVFRKSYGTALPDFYGGMGHTFTWRNWELDAFFSFSVGNKMINGARAALLTYSVGDAPNLSSEILNYWLVPGHETDIPKLVNRSVTTSAGSSNIRDYTTSRTSSRFLEDASYLRLRNVRLAYQLPVAKLKVIRSLELFIGGTNLLTFTGYSGIDPEVSAFGSSALQAGYDELTMPQNKMYQFGINIGL</sequence>
<dbReference type="NCBIfam" id="TIGR04057">
    <property type="entry name" value="SusC_RagA_signa"/>
    <property type="match status" value="1"/>
</dbReference>
<feature type="domain" description="TonB-dependent receptor plug" evidence="9">
    <location>
        <begin position="116"/>
        <end position="262"/>
    </location>
</feature>
<evidence type="ECO:0000256" key="1">
    <source>
        <dbReference type="ARBA" id="ARBA00004571"/>
    </source>
</evidence>
<dbReference type="InterPro" id="IPR039426">
    <property type="entry name" value="TonB-dep_rcpt-like"/>
</dbReference>
<feature type="signal peptide" evidence="8">
    <location>
        <begin position="1"/>
        <end position="18"/>
    </location>
</feature>
<evidence type="ECO:0000256" key="3">
    <source>
        <dbReference type="ARBA" id="ARBA00022452"/>
    </source>
</evidence>
<dbReference type="InterPro" id="IPR023997">
    <property type="entry name" value="TonB-dep_OMP_SusC/RagA_CS"/>
</dbReference>
<keyword evidence="2 7" id="KW-0813">Transport</keyword>
<evidence type="ECO:0000256" key="2">
    <source>
        <dbReference type="ARBA" id="ARBA00022448"/>
    </source>
</evidence>
<dbReference type="Pfam" id="PF13715">
    <property type="entry name" value="CarbopepD_reg_2"/>
    <property type="match status" value="1"/>
</dbReference>
<dbReference type="InterPro" id="IPR023996">
    <property type="entry name" value="TonB-dep_OMP_SusC/RagA"/>
</dbReference>
<evidence type="ECO:0000256" key="5">
    <source>
        <dbReference type="ARBA" id="ARBA00023136"/>
    </source>
</evidence>
<evidence type="ECO:0000313" key="11">
    <source>
        <dbReference type="Proteomes" id="UP000185003"/>
    </source>
</evidence>
<feature type="chain" id="PRO_5012410305" evidence="8">
    <location>
        <begin position="19"/>
        <end position="1036"/>
    </location>
</feature>
<dbReference type="Proteomes" id="UP000185003">
    <property type="component" value="Unassembled WGS sequence"/>
</dbReference>
<keyword evidence="5 7" id="KW-0472">Membrane</keyword>
<dbReference type="InterPro" id="IPR008969">
    <property type="entry name" value="CarboxyPept-like_regulatory"/>
</dbReference>
<dbReference type="EMBL" id="FSRA01000001">
    <property type="protein sequence ID" value="SIN91320.1"/>
    <property type="molecule type" value="Genomic_DNA"/>
</dbReference>
<dbReference type="Gene3D" id="2.170.130.10">
    <property type="entry name" value="TonB-dependent receptor, plug domain"/>
    <property type="match status" value="1"/>
</dbReference>
<evidence type="ECO:0000256" key="7">
    <source>
        <dbReference type="PROSITE-ProRule" id="PRU01360"/>
    </source>
</evidence>
<keyword evidence="11" id="KW-1185">Reference proteome</keyword>
<keyword evidence="4 7" id="KW-0812">Transmembrane</keyword>
<dbReference type="SUPFAM" id="SSF49464">
    <property type="entry name" value="Carboxypeptidase regulatory domain-like"/>
    <property type="match status" value="1"/>
</dbReference>
<proteinExistence type="inferred from homology"/>
<dbReference type="InterPro" id="IPR037066">
    <property type="entry name" value="Plug_dom_sf"/>
</dbReference>
<evidence type="ECO:0000256" key="6">
    <source>
        <dbReference type="ARBA" id="ARBA00023237"/>
    </source>
</evidence>
<protein>
    <submittedName>
        <fullName evidence="10">TonB-linked outer membrane protein, SusC/RagA family</fullName>
    </submittedName>
</protein>
<evidence type="ECO:0000313" key="10">
    <source>
        <dbReference type="EMBL" id="SIN91320.1"/>
    </source>
</evidence>
<dbReference type="GO" id="GO:0009279">
    <property type="term" value="C:cell outer membrane"/>
    <property type="evidence" value="ECO:0007669"/>
    <property type="project" value="UniProtKB-SubCell"/>
</dbReference>
<dbReference type="SUPFAM" id="SSF56935">
    <property type="entry name" value="Porins"/>
    <property type="match status" value="1"/>
</dbReference>
<dbReference type="STRING" id="536979.SAMN04488055_2067"/>
<evidence type="ECO:0000256" key="4">
    <source>
        <dbReference type="ARBA" id="ARBA00022692"/>
    </source>
</evidence>